<evidence type="ECO:0000259" key="1">
    <source>
        <dbReference type="PROSITE" id="PS51387"/>
    </source>
</evidence>
<proteinExistence type="predicted"/>
<protein>
    <submittedName>
        <fullName evidence="2">FAD-binding protein</fullName>
    </submittedName>
</protein>
<evidence type="ECO:0000313" key="3">
    <source>
        <dbReference type="Proteomes" id="UP001199469"/>
    </source>
</evidence>
<dbReference type="EMBL" id="JAJNDB010000002">
    <property type="protein sequence ID" value="MCD2194412.1"/>
    <property type="molecule type" value="Genomic_DNA"/>
</dbReference>
<dbReference type="PROSITE" id="PS51387">
    <property type="entry name" value="FAD_PCMH"/>
    <property type="match status" value="1"/>
</dbReference>
<name>A0ABS8P804_9PSEU</name>
<dbReference type="SUPFAM" id="SSF56176">
    <property type="entry name" value="FAD-binding/transporter-associated domain-like"/>
    <property type="match status" value="1"/>
</dbReference>
<gene>
    <name evidence="2" type="ORF">LQ327_13620</name>
</gene>
<dbReference type="InterPro" id="IPR006094">
    <property type="entry name" value="Oxid_FAD_bind_N"/>
</dbReference>
<sequence length="239" mass="24748">MTVRRPGWTSEALVTLDGLLDGPVHPPYSIDATIELALDPGLPVRALRRLIAVVGATGIADVVQVVRWAAEHDIDVVVLGTGASHGHGVRTGDRPAVALSLSRVDHVVADPDSGTVRAGVGAAWAAVHRVAADAVGRPCAALSRPGTMASTLGATTLRGATVVTGDGVVHGLPEQGCAAELWWAFRARPGAVGIVTAVVVDARYTTTVLPRTRTSPAELIRLVHLARRYDPAGLLGVPH</sequence>
<evidence type="ECO:0000313" key="2">
    <source>
        <dbReference type="EMBL" id="MCD2194412.1"/>
    </source>
</evidence>
<dbReference type="Gene3D" id="3.30.465.10">
    <property type="match status" value="1"/>
</dbReference>
<dbReference type="Pfam" id="PF01565">
    <property type="entry name" value="FAD_binding_4"/>
    <property type="match status" value="1"/>
</dbReference>
<dbReference type="Proteomes" id="UP001199469">
    <property type="component" value="Unassembled WGS sequence"/>
</dbReference>
<dbReference type="InterPro" id="IPR036318">
    <property type="entry name" value="FAD-bd_PCMH-like_sf"/>
</dbReference>
<comment type="caution">
    <text evidence="2">The sequence shown here is derived from an EMBL/GenBank/DDBJ whole genome shotgun (WGS) entry which is preliminary data.</text>
</comment>
<keyword evidence="3" id="KW-1185">Reference proteome</keyword>
<accession>A0ABS8P804</accession>
<dbReference type="RefSeq" id="WP_230734365.1">
    <property type="nucleotide sequence ID" value="NZ_JAJNDB010000002.1"/>
</dbReference>
<dbReference type="InterPro" id="IPR016169">
    <property type="entry name" value="FAD-bd_PCMH_sub2"/>
</dbReference>
<organism evidence="2 3">
    <name type="scientific">Actinomycetospora endophytica</name>
    <dbReference type="NCBI Taxonomy" id="2291215"/>
    <lineage>
        <taxon>Bacteria</taxon>
        <taxon>Bacillati</taxon>
        <taxon>Actinomycetota</taxon>
        <taxon>Actinomycetes</taxon>
        <taxon>Pseudonocardiales</taxon>
        <taxon>Pseudonocardiaceae</taxon>
        <taxon>Actinomycetospora</taxon>
    </lineage>
</organism>
<feature type="domain" description="FAD-binding PCMH-type" evidence="1">
    <location>
        <begin position="45"/>
        <end position="239"/>
    </location>
</feature>
<dbReference type="InterPro" id="IPR016166">
    <property type="entry name" value="FAD-bd_PCMH"/>
</dbReference>
<reference evidence="2 3" key="1">
    <citation type="submission" date="2021-11" db="EMBL/GenBank/DDBJ databases">
        <title>Draft genome sequence of Actinomycetospora sp. SF1 isolated from the rhizosphere soil.</title>
        <authorList>
            <person name="Duangmal K."/>
            <person name="Chantavorakit T."/>
        </authorList>
    </citation>
    <scope>NUCLEOTIDE SEQUENCE [LARGE SCALE GENOMIC DNA]</scope>
    <source>
        <strain evidence="2 3">TBRC 5722</strain>
    </source>
</reference>